<evidence type="ECO:0000256" key="1">
    <source>
        <dbReference type="SAM" id="Phobius"/>
    </source>
</evidence>
<dbReference type="AlphaFoldDB" id="A0A9W6SN67"/>
<evidence type="ECO:0000313" key="3">
    <source>
        <dbReference type="Proteomes" id="UP001165079"/>
    </source>
</evidence>
<comment type="caution">
    <text evidence="2">The sequence shown here is derived from an EMBL/GenBank/DDBJ whole genome shotgun (WGS) entry which is preliminary data.</text>
</comment>
<name>A0A9W6SN67_9ACTN</name>
<feature type="transmembrane region" description="Helical" evidence="1">
    <location>
        <begin position="20"/>
        <end position="39"/>
    </location>
</feature>
<evidence type="ECO:0000313" key="2">
    <source>
        <dbReference type="EMBL" id="GLZ78991.1"/>
    </source>
</evidence>
<feature type="transmembrane region" description="Helical" evidence="1">
    <location>
        <begin position="46"/>
        <end position="72"/>
    </location>
</feature>
<accession>A0A9W6SN67</accession>
<keyword evidence="1" id="KW-0812">Transmembrane</keyword>
<evidence type="ECO:0008006" key="4">
    <source>
        <dbReference type="Google" id="ProtNLM"/>
    </source>
</evidence>
<reference evidence="2" key="1">
    <citation type="submission" date="2023-03" db="EMBL/GenBank/DDBJ databases">
        <title>Actinorhabdospora filicis NBRC 111898.</title>
        <authorList>
            <person name="Ichikawa N."/>
            <person name="Sato H."/>
            <person name="Tonouchi N."/>
        </authorList>
    </citation>
    <scope>NUCLEOTIDE SEQUENCE</scope>
    <source>
        <strain evidence="2">NBRC 111898</strain>
    </source>
</reference>
<dbReference type="Gene3D" id="1.20.120.1760">
    <property type="match status" value="1"/>
</dbReference>
<gene>
    <name evidence="2" type="ORF">Afil01_37980</name>
</gene>
<keyword evidence="1" id="KW-1133">Transmembrane helix</keyword>
<keyword evidence="3" id="KW-1185">Reference proteome</keyword>
<feature type="transmembrane region" description="Helical" evidence="1">
    <location>
        <begin position="144"/>
        <end position="161"/>
    </location>
</feature>
<dbReference type="InterPro" id="IPR043130">
    <property type="entry name" value="CDP-OH_PTrfase_TM_dom"/>
</dbReference>
<dbReference type="EMBL" id="BSTX01000002">
    <property type="protein sequence ID" value="GLZ78991.1"/>
    <property type="molecule type" value="Genomic_DNA"/>
</dbReference>
<dbReference type="RefSeq" id="WP_285664118.1">
    <property type="nucleotide sequence ID" value="NZ_BSTX01000002.1"/>
</dbReference>
<dbReference type="Proteomes" id="UP001165079">
    <property type="component" value="Unassembled WGS sequence"/>
</dbReference>
<proteinExistence type="predicted"/>
<sequence>MSALAAAGNLTGRALTAMRVRQGTLTGVGVVAALITPLITGRGGGFIALAAVLVLTTAGTDIGRAALAVHAGRRTHRGEVFDALAARVAEAAWLWAFYVLGAMGGVVVIAGALSWLHEYVRAKAVAAGMTEPGMQTLGERNMRVIIAVIGFVVAGAAVVLGDGLSTGFATGIASLATTAWALLGFLGFVQLLIVAGTTLK</sequence>
<protein>
    <recommendedName>
        <fullName evidence="4">CDP-diacylglycerol--glycerol-3-phosphate 3-phosphatidyltransferase</fullName>
    </recommendedName>
</protein>
<organism evidence="2 3">
    <name type="scientific">Actinorhabdospora filicis</name>
    <dbReference type="NCBI Taxonomy" id="1785913"/>
    <lineage>
        <taxon>Bacteria</taxon>
        <taxon>Bacillati</taxon>
        <taxon>Actinomycetota</taxon>
        <taxon>Actinomycetes</taxon>
        <taxon>Micromonosporales</taxon>
        <taxon>Micromonosporaceae</taxon>
        <taxon>Actinorhabdospora</taxon>
    </lineage>
</organism>
<feature type="transmembrane region" description="Helical" evidence="1">
    <location>
        <begin position="92"/>
        <end position="116"/>
    </location>
</feature>
<keyword evidence="1" id="KW-0472">Membrane</keyword>
<feature type="transmembrane region" description="Helical" evidence="1">
    <location>
        <begin position="167"/>
        <end position="194"/>
    </location>
</feature>